<comment type="caution">
    <text evidence="2">The sequence shown here is derived from an EMBL/GenBank/DDBJ whole genome shotgun (WGS) entry which is preliminary data.</text>
</comment>
<gene>
    <name evidence="2" type="ORF">EV383_3714</name>
</gene>
<feature type="transmembrane region" description="Helical" evidence="1">
    <location>
        <begin position="63"/>
        <end position="86"/>
    </location>
</feature>
<dbReference type="EMBL" id="SHKL01000001">
    <property type="protein sequence ID" value="RZT86815.1"/>
    <property type="molecule type" value="Genomic_DNA"/>
</dbReference>
<name>A0A4Q7UYD1_PSEST</name>
<protein>
    <submittedName>
        <fullName evidence="2">Putative cobalt transporter subunit CbtA</fullName>
    </submittedName>
</protein>
<dbReference type="OrthoDB" id="6851830at2"/>
<feature type="transmembrane region" description="Helical" evidence="1">
    <location>
        <begin position="208"/>
        <end position="229"/>
    </location>
</feature>
<keyword evidence="3" id="KW-1185">Reference proteome</keyword>
<sequence length="246" mass="25180">MVRTLLVRGMLAGLAAAVLAWVFAYLVGEPALDGGIAYEDMVSAAAGEAAEAPEVSRGIQSTIGLGVGVLLYGVAIGGIFALVYAAVYGRIGRLTPRATSAVLAVVGFVVVVLVPFLKYPSNPPASSDDGTIGLRTGTFVLMVLLSVAVALVAVYVGRLLVARLGTWNGITLAVLGYVVVIGVIGALLPTVAETPQDFPAAVLYDFRLSTLGIQVVLWAVIGLVFGALVDGSVRRAGSRPVEAGTV</sequence>
<dbReference type="RefSeq" id="WP_130291050.1">
    <property type="nucleotide sequence ID" value="NZ_SHKL01000001.1"/>
</dbReference>
<evidence type="ECO:0000313" key="3">
    <source>
        <dbReference type="Proteomes" id="UP000291591"/>
    </source>
</evidence>
<dbReference type="Pfam" id="PF09490">
    <property type="entry name" value="CbtA"/>
    <property type="match status" value="1"/>
</dbReference>
<dbReference type="Proteomes" id="UP000291591">
    <property type="component" value="Unassembled WGS sequence"/>
</dbReference>
<keyword evidence="1" id="KW-1133">Transmembrane helix</keyword>
<keyword evidence="1" id="KW-0812">Transmembrane</keyword>
<dbReference type="InterPro" id="IPR012666">
    <property type="entry name" value="CbtA_put"/>
</dbReference>
<evidence type="ECO:0000313" key="2">
    <source>
        <dbReference type="EMBL" id="RZT86815.1"/>
    </source>
</evidence>
<accession>A0A4Q7UYD1</accession>
<proteinExistence type="predicted"/>
<keyword evidence="1" id="KW-0472">Membrane</keyword>
<feature type="transmembrane region" description="Helical" evidence="1">
    <location>
        <begin position="98"/>
        <end position="117"/>
    </location>
</feature>
<dbReference type="AlphaFoldDB" id="A0A4Q7UYD1"/>
<feature type="transmembrane region" description="Helical" evidence="1">
    <location>
        <begin position="137"/>
        <end position="157"/>
    </location>
</feature>
<feature type="transmembrane region" description="Helical" evidence="1">
    <location>
        <begin position="169"/>
        <end position="188"/>
    </location>
</feature>
<evidence type="ECO:0000256" key="1">
    <source>
        <dbReference type="SAM" id="Phobius"/>
    </source>
</evidence>
<reference evidence="2 3" key="1">
    <citation type="submission" date="2019-02" db="EMBL/GenBank/DDBJ databases">
        <title>Sequencing the genomes of 1000 actinobacteria strains.</title>
        <authorList>
            <person name="Klenk H.-P."/>
        </authorList>
    </citation>
    <scope>NUCLEOTIDE SEQUENCE [LARGE SCALE GENOMIC DNA]</scope>
    <source>
        <strain evidence="2 3">DSM 45779</strain>
    </source>
</reference>
<organism evidence="2 3">
    <name type="scientific">Pseudonocardia sediminis</name>
    <dbReference type="NCBI Taxonomy" id="1397368"/>
    <lineage>
        <taxon>Bacteria</taxon>
        <taxon>Bacillati</taxon>
        <taxon>Actinomycetota</taxon>
        <taxon>Actinomycetes</taxon>
        <taxon>Pseudonocardiales</taxon>
        <taxon>Pseudonocardiaceae</taxon>
        <taxon>Pseudonocardia</taxon>
    </lineage>
</organism>